<dbReference type="InterPro" id="IPR025394">
    <property type="entry name" value="DUF4127"/>
</dbReference>
<evidence type="ECO:0000313" key="2">
    <source>
        <dbReference type="Proteomes" id="UP000055014"/>
    </source>
</evidence>
<name>A0A124FZW5_9BACT</name>
<feature type="non-terminal residue" evidence="1">
    <location>
        <position position="168"/>
    </location>
</feature>
<dbReference type="EMBL" id="LGGW01000196">
    <property type="protein sequence ID" value="KUK85645.1"/>
    <property type="molecule type" value="Genomic_DNA"/>
</dbReference>
<dbReference type="Proteomes" id="UP000055014">
    <property type="component" value="Unassembled WGS sequence"/>
</dbReference>
<comment type="caution">
    <text evidence="1">The sequence shown here is derived from an EMBL/GenBank/DDBJ whole genome shotgun (WGS) entry which is preliminary data.</text>
</comment>
<accession>A0A124FZW5</accession>
<organism evidence="1 2">
    <name type="scientific">Mesotoga infera</name>
    <dbReference type="NCBI Taxonomy" id="1236046"/>
    <lineage>
        <taxon>Bacteria</taxon>
        <taxon>Thermotogati</taxon>
        <taxon>Thermotogota</taxon>
        <taxon>Thermotogae</taxon>
        <taxon>Kosmotogales</taxon>
        <taxon>Kosmotogaceae</taxon>
        <taxon>Mesotoga</taxon>
    </lineage>
</organism>
<proteinExistence type="predicted"/>
<sequence>MKTVVVPMDDRPPNYQLVSKIADLNCLEIELPDKNLLGRYLRPGNCEELARWMLSREADRFIISVDMLCYGGLIASREDEISARTAIDRLSSVRELRRRFPNAEIFLSSIVRRASVSVSSAGSKEQWTMLNKYLWLSGQGRIEEAEAVENDLPRGFVGRYRELRLRNH</sequence>
<evidence type="ECO:0000313" key="1">
    <source>
        <dbReference type="EMBL" id="KUK85645.1"/>
    </source>
</evidence>
<gene>
    <name evidence="1" type="ORF">XE02_1488</name>
</gene>
<protein>
    <recommendedName>
        <fullName evidence="3">DUF4127 family protein</fullName>
    </recommendedName>
</protein>
<evidence type="ECO:0008006" key="3">
    <source>
        <dbReference type="Google" id="ProtNLM"/>
    </source>
</evidence>
<reference evidence="2" key="1">
    <citation type="journal article" date="2015" name="MBio">
        <title>Genome-Resolved Metagenomic Analysis Reveals Roles for Candidate Phyla and Other Microbial Community Members in Biogeochemical Transformations in Oil Reservoirs.</title>
        <authorList>
            <person name="Hu P."/>
            <person name="Tom L."/>
            <person name="Singh A."/>
            <person name="Thomas B.C."/>
            <person name="Baker B.J."/>
            <person name="Piceno Y.M."/>
            <person name="Andersen G.L."/>
            <person name="Banfield J.F."/>
        </authorList>
    </citation>
    <scope>NUCLEOTIDE SEQUENCE [LARGE SCALE GENOMIC DNA]</scope>
</reference>
<dbReference type="AlphaFoldDB" id="A0A124FZW5"/>
<dbReference type="Pfam" id="PF13552">
    <property type="entry name" value="DUF4127"/>
    <property type="match status" value="1"/>
</dbReference>